<dbReference type="PROSITE" id="PS50878">
    <property type="entry name" value="RT_POL"/>
    <property type="match status" value="1"/>
</dbReference>
<dbReference type="Pfam" id="PF13087">
    <property type="entry name" value="AAA_12"/>
    <property type="match status" value="1"/>
</dbReference>
<proteinExistence type="predicted"/>
<gene>
    <name evidence="2" type="ORF">ANCDUO_00985</name>
</gene>
<dbReference type="InterPro" id="IPR047187">
    <property type="entry name" value="SF1_C_Upf1"/>
</dbReference>
<dbReference type="Proteomes" id="UP000054047">
    <property type="component" value="Unassembled WGS sequence"/>
</dbReference>
<sequence>MARVLGGLEENVLTYIDDILIYSKDFPAHLTAIKKVLLRLREFHLKASPKKCVFAKHQVTFLGHTMYMDSYSPAEANTRAIRDFPSPSNVKEVKRFLGMVGFFRKFIPNFANTAEPLTWLTRKDNKFKWTEIQEAAFIQLRDALLQKPILGYPDYDKPFHIFTDANTVNVLVLLLITRGFAPEDILVICLYRDQKFLCQSLLQDTTVTVGTVDSAQGSERSVVILCTTRTSLEQGSKAAFFADAKLLNVALSRAKDGVFVTGSIKCLQDAATWSAIVAWCKDRNLITDLHFCDSTVRAPLQL</sequence>
<dbReference type="InterPro" id="IPR051320">
    <property type="entry name" value="Viral_Replic_Matur_Polypro"/>
</dbReference>
<dbReference type="EMBL" id="KN726318">
    <property type="protein sequence ID" value="KIH68676.1"/>
    <property type="molecule type" value="Genomic_DNA"/>
</dbReference>
<name>A0A0C2HGE7_9BILA</name>
<dbReference type="CDD" id="cd18808">
    <property type="entry name" value="SF1_C_Upf1"/>
    <property type="match status" value="1"/>
</dbReference>
<organism evidence="2 3">
    <name type="scientific">Ancylostoma duodenale</name>
    <dbReference type="NCBI Taxonomy" id="51022"/>
    <lineage>
        <taxon>Eukaryota</taxon>
        <taxon>Metazoa</taxon>
        <taxon>Ecdysozoa</taxon>
        <taxon>Nematoda</taxon>
        <taxon>Chromadorea</taxon>
        <taxon>Rhabditida</taxon>
        <taxon>Rhabditina</taxon>
        <taxon>Rhabditomorpha</taxon>
        <taxon>Strongyloidea</taxon>
        <taxon>Ancylostomatidae</taxon>
        <taxon>Ancylostomatinae</taxon>
        <taxon>Ancylostoma</taxon>
    </lineage>
</organism>
<dbReference type="Pfam" id="PF00078">
    <property type="entry name" value="RVT_1"/>
    <property type="match status" value="1"/>
</dbReference>
<dbReference type="SUPFAM" id="SSF56672">
    <property type="entry name" value="DNA/RNA polymerases"/>
    <property type="match status" value="1"/>
</dbReference>
<dbReference type="AlphaFoldDB" id="A0A0C2HGE7"/>
<dbReference type="InterPro" id="IPR043128">
    <property type="entry name" value="Rev_trsase/Diguanyl_cyclase"/>
</dbReference>
<dbReference type="InterPro" id="IPR000477">
    <property type="entry name" value="RT_dom"/>
</dbReference>
<accession>A0A0C2HGE7</accession>
<dbReference type="PANTHER" id="PTHR33064">
    <property type="entry name" value="POL PROTEIN"/>
    <property type="match status" value="1"/>
</dbReference>
<dbReference type="InterPro" id="IPR043502">
    <property type="entry name" value="DNA/RNA_pol_sf"/>
</dbReference>
<keyword evidence="3" id="KW-1185">Reference proteome</keyword>
<protein>
    <recommendedName>
        <fullName evidence="1">Reverse transcriptase domain-containing protein</fullName>
    </recommendedName>
</protein>
<evidence type="ECO:0000313" key="3">
    <source>
        <dbReference type="Proteomes" id="UP000054047"/>
    </source>
</evidence>
<dbReference type="InterPro" id="IPR027417">
    <property type="entry name" value="P-loop_NTPase"/>
</dbReference>
<dbReference type="Gene3D" id="3.40.50.300">
    <property type="entry name" value="P-loop containing nucleotide triphosphate hydrolases"/>
    <property type="match status" value="1"/>
</dbReference>
<reference evidence="2 3" key="1">
    <citation type="submission" date="2013-12" db="EMBL/GenBank/DDBJ databases">
        <title>Draft genome of the parsitic nematode Ancylostoma duodenale.</title>
        <authorList>
            <person name="Mitreva M."/>
        </authorList>
    </citation>
    <scope>NUCLEOTIDE SEQUENCE [LARGE SCALE GENOMIC DNA]</scope>
    <source>
        <strain evidence="2 3">Zhejiang</strain>
    </source>
</reference>
<dbReference type="OrthoDB" id="5860913at2759"/>
<evidence type="ECO:0000259" key="1">
    <source>
        <dbReference type="PROSITE" id="PS50878"/>
    </source>
</evidence>
<feature type="domain" description="Reverse transcriptase" evidence="1">
    <location>
        <begin position="1"/>
        <end position="66"/>
    </location>
</feature>
<dbReference type="SUPFAM" id="SSF52540">
    <property type="entry name" value="P-loop containing nucleoside triphosphate hydrolases"/>
    <property type="match status" value="1"/>
</dbReference>
<dbReference type="InterPro" id="IPR041679">
    <property type="entry name" value="DNA2/NAM7-like_C"/>
</dbReference>
<dbReference type="FunFam" id="3.30.70.270:FF:000026">
    <property type="entry name" value="Transposon Ty3-G Gag-Pol polyprotein"/>
    <property type="match status" value="1"/>
</dbReference>
<dbReference type="Gene3D" id="3.30.70.270">
    <property type="match status" value="2"/>
</dbReference>
<dbReference type="PANTHER" id="PTHR33064:SF37">
    <property type="entry name" value="RIBONUCLEASE H"/>
    <property type="match status" value="1"/>
</dbReference>
<evidence type="ECO:0000313" key="2">
    <source>
        <dbReference type="EMBL" id="KIH68676.1"/>
    </source>
</evidence>